<dbReference type="EMBL" id="GL833154">
    <property type="protein sequence ID" value="EGB04245.1"/>
    <property type="molecule type" value="Genomic_DNA"/>
</dbReference>
<evidence type="ECO:0000256" key="7">
    <source>
        <dbReference type="RuleBase" id="RU000304"/>
    </source>
</evidence>
<dbReference type="GO" id="GO:0004691">
    <property type="term" value="F:cAMP-dependent protein kinase activity"/>
    <property type="evidence" value="ECO:0007669"/>
    <property type="project" value="TreeGrafter"/>
</dbReference>
<reference evidence="10 11" key="1">
    <citation type="journal article" date="2011" name="Proc. Natl. Acad. Sci. U.S.A.">
        <title>Niche of harmful alga Aureococcus anophagefferens revealed through ecogenomics.</title>
        <authorList>
            <person name="Gobler C.J."/>
            <person name="Berry D.L."/>
            <person name="Dyhrman S.T."/>
            <person name="Wilhelm S.W."/>
            <person name="Salamov A."/>
            <person name="Lobanov A.V."/>
            <person name="Zhang Y."/>
            <person name="Collier J.L."/>
            <person name="Wurch L.L."/>
            <person name="Kustka A.B."/>
            <person name="Dill B.D."/>
            <person name="Shah M."/>
            <person name="VerBerkmoes N.C."/>
            <person name="Kuo A."/>
            <person name="Terry A."/>
            <person name="Pangilinan J."/>
            <person name="Lindquist E.A."/>
            <person name="Lucas S."/>
            <person name="Paulsen I.T."/>
            <person name="Hattenrath-Lehmann T.K."/>
            <person name="Talmage S.C."/>
            <person name="Walker E.A."/>
            <person name="Koch F."/>
            <person name="Burson A.M."/>
            <person name="Marcoval M.A."/>
            <person name="Tang Y.Z."/>
            <person name="Lecleir G.R."/>
            <person name="Coyne K.J."/>
            <person name="Berg G.M."/>
            <person name="Bertrand E.M."/>
            <person name="Saito M.A."/>
            <person name="Gladyshev V.N."/>
            <person name="Grigoriev I.V."/>
        </authorList>
    </citation>
    <scope>NUCLEOTIDE SEQUENCE [LARGE SCALE GENOMIC DNA]</scope>
    <source>
        <strain evidence="11">CCMP 1984</strain>
    </source>
</reference>
<dbReference type="Proteomes" id="UP000002729">
    <property type="component" value="Unassembled WGS sequence"/>
</dbReference>
<dbReference type="FunFam" id="3.30.200.20:FF:000042">
    <property type="entry name" value="Aurora kinase A"/>
    <property type="match status" value="1"/>
</dbReference>
<evidence type="ECO:0000259" key="8">
    <source>
        <dbReference type="PROSITE" id="PS50011"/>
    </source>
</evidence>
<dbReference type="InterPro" id="IPR000961">
    <property type="entry name" value="AGC-kinase_C"/>
</dbReference>
<keyword evidence="11" id="KW-1185">Reference proteome</keyword>
<dbReference type="Gene3D" id="1.10.510.10">
    <property type="entry name" value="Transferase(Phosphotransferase) domain 1"/>
    <property type="match status" value="1"/>
</dbReference>
<dbReference type="RefSeq" id="XP_009041096.1">
    <property type="nucleotide sequence ID" value="XM_009042848.1"/>
</dbReference>
<dbReference type="InterPro" id="IPR011009">
    <property type="entry name" value="Kinase-like_dom_sf"/>
</dbReference>
<evidence type="ECO:0000256" key="4">
    <source>
        <dbReference type="ARBA" id="ARBA00022777"/>
    </source>
</evidence>
<dbReference type="InterPro" id="IPR017441">
    <property type="entry name" value="Protein_kinase_ATP_BS"/>
</dbReference>
<keyword evidence="2" id="KW-0808">Transferase</keyword>
<dbReference type="FunFam" id="1.10.510.10:FF:000005">
    <property type="entry name" value="cAMP-dependent protein kinase catalytic subunit alpha"/>
    <property type="match status" value="1"/>
</dbReference>
<dbReference type="SUPFAM" id="SSF56112">
    <property type="entry name" value="Protein kinase-like (PK-like)"/>
    <property type="match status" value="1"/>
</dbReference>
<evidence type="ECO:0000256" key="6">
    <source>
        <dbReference type="PROSITE-ProRule" id="PRU10141"/>
    </source>
</evidence>
<dbReference type="OrthoDB" id="63267at2759"/>
<dbReference type="PROSITE" id="PS00108">
    <property type="entry name" value="PROTEIN_KINASE_ST"/>
    <property type="match status" value="1"/>
</dbReference>
<dbReference type="AlphaFoldDB" id="F0YKX5"/>
<evidence type="ECO:0000259" key="9">
    <source>
        <dbReference type="PROSITE" id="PS51285"/>
    </source>
</evidence>
<sequence>MTSPTGGEVVNIVGGGQFPKITAKSTDDFEVGVTLGTGSFGRVRFATHKDTTTQWAIKILKKSEVIRLQQVEHIMSEKTILDQCKHPFIVHLACTFQDKRHLYMVLEYVIGGEFFTHLRNAGRLDTISSKFYSAQVALIFEYLHTHDFIYRDLKPENLLLDKDGYIKITDFGFAKRVVFKTYTLCGTPEYIAPEVLLNKGHGKGVDWWTLGILMYEMMVGQPPFVDDDPMGIYQQILNGKLNFPRFIERSAKSLIKKMLVADLTKRYGCLKGGAADIKKHKFFQGLIFDDMLSKQLAAPVLPLVKDEYDTSNYDAYPDSVEQPPIPVYAGADLFVTF</sequence>
<dbReference type="KEGG" id="aaf:AURANDRAFT_32836"/>
<dbReference type="PANTHER" id="PTHR24353">
    <property type="entry name" value="CYCLIC NUCLEOTIDE-DEPENDENT PROTEIN KINASE"/>
    <property type="match status" value="1"/>
</dbReference>
<dbReference type="InParanoid" id="F0YKX5"/>
<dbReference type="InterPro" id="IPR000719">
    <property type="entry name" value="Prot_kinase_dom"/>
</dbReference>
<accession>F0YKX5</accession>
<comment type="similarity">
    <text evidence="7">Belongs to the protein kinase superfamily.</text>
</comment>
<dbReference type="PANTHER" id="PTHR24353:SF37">
    <property type="entry name" value="CAMP-DEPENDENT PROTEIN KINASE CATALYTIC SUBUNIT PRKX"/>
    <property type="match status" value="1"/>
</dbReference>
<protein>
    <recommendedName>
        <fullName evidence="12">Protein kinase domain-containing protein</fullName>
    </recommendedName>
</protein>
<keyword evidence="3 6" id="KW-0547">Nucleotide-binding</keyword>
<dbReference type="PROSITE" id="PS50011">
    <property type="entry name" value="PROTEIN_KINASE_DOM"/>
    <property type="match status" value="1"/>
</dbReference>
<dbReference type="eggNOG" id="KOG0616">
    <property type="taxonomic scope" value="Eukaryota"/>
</dbReference>
<evidence type="ECO:0000313" key="11">
    <source>
        <dbReference type="Proteomes" id="UP000002729"/>
    </source>
</evidence>
<dbReference type="CDD" id="cd05580">
    <property type="entry name" value="STKc_PKA_like"/>
    <property type="match status" value="1"/>
</dbReference>
<dbReference type="GO" id="GO:0005524">
    <property type="term" value="F:ATP binding"/>
    <property type="evidence" value="ECO:0007669"/>
    <property type="project" value="UniProtKB-UniRule"/>
</dbReference>
<dbReference type="Pfam" id="PF00069">
    <property type="entry name" value="Pkinase"/>
    <property type="match status" value="1"/>
</dbReference>
<dbReference type="Gene3D" id="3.30.200.20">
    <property type="entry name" value="Phosphorylase Kinase, domain 1"/>
    <property type="match status" value="1"/>
</dbReference>
<evidence type="ECO:0000256" key="1">
    <source>
        <dbReference type="ARBA" id="ARBA00022527"/>
    </source>
</evidence>
<dbReference type="PROSITE" id="PS00107">
    <property type="entry name" value="PROTEIN_KINASE_ATP"/>
    <property type="match status" value="1"/>
</dbReference>
<evidence type="ECO:0000256" key="3">
    <source>
        <dbReference type="ARBA" id="ARBA00022741"/>
    </source>
</evidence>
<keyword evidence="1 7" id="KW-0723">Serine/threonine-protein kinase</keyword>
<dbReference type="GeneID" id="20221211"/>
<dbReference type="SMART" id="SM00220">
    <property type="entry name" value="S_TKc"/>
    <property type="match status" value="1"/>
</dbReference>
<feature type="domain" description="AGC-kinase C-terminal" evidence="9">
    <location>
        <begin position="284"/>
        <end position="337"/>
    </location>
</feature>
<evidence type="ECO:0000256" key="5">
    <source>
        <dbReference type="ARBA" id="ARBA00022840"/>
    </source>
</evidence>
<dbReference type="FunCoup" id="F0YKX5">
    <property type="interactions" value="49"/>
</dbReference>
<evidence type="ECO:0000313" key="10">
    <source>
        <dbReference type="EMBL" id="EGB04245.1"/>
    </source>
</evidence>
<dbReference type="InterPro" id="IPR008271">
    <property type="entry name" value="Ser/Thr_kinase_AS"/>
</dbReference>
<proteinExistence type="inferred from homology"/>
<name>F0YKX5_AURAN</name>
<evidence type="ECO:0000256" key="2">
    <source>
        <dbReference type="ARBA" id="ARBA00022679"/>
    </source>
</evidence>
<dbReference type="OMA" id="KHTVVKL"/>
<dbReference type="GO" id="GO:0009653">
    <property type="term" value="P:anatomical structure morphogenesis"/>
    <property type="evidence" value="ECO:0007669"/>
    <property type="project" value="UniProtKB-ARBA"/>
</dbReference>
<dbReference type="PROSITE" id="PS51285">
    <property type="entry name" value="AGC_KINASE_CTER"/>
    <property type="match status" value="1"/>
</dbReference>
<dbReference type="GO" id="GO:0005952">
    <property type="term" value="C:cAMP-dependent protein kinase complex"/>
    <property type="evidence" value="ECO:0007669"/>
    <property type="project" value="TreeGrafter"/>
</dbReference>
<organism evidence="11">
    <name type="scientific">Aureococcus anophagefferens</name>
    <name type="common">Harmful bloom alga</name>
    <dbReference type="NCBI Taxonomy" id="44056"/>
    <lineage>
        <taxon>Eukaryota</taxon>
        <taxon>Sar</taxon>
        <taxon>Stramenopiles</taxon>
        <taxon>Ochrophyta</taxon>
        <taxon>Pelagophyceae</taxon>
        <taxon>Pelagomonadales</taxon>
        <taxon>Pelagomonadaceae</taxon>
        <taxon>Aureococcus</taxon>
    </lineage>
</organism>
<gene>
    <name evidence="10" type="ORF">AURANDRAFT_32836</name>
</gene>
<keyword evidence="5 6" id="KW-0067">ATP-binding</keyword>
<keyword evidence="4" id="KW-0418">Kinase</keyword>
<feature type="binding site" evidence="6">
    <location>
        <position position="58"/>
    </location>
    <ligand>
        <name>ATP</name>
        <dbReference type="ChEBI" id="CHEBI:30616"/>
    </ligand>
</feature>
<evidence type="ECO:0008006" key="12">
    <source>
        <dbReference type="Google" id="ProtNLM"/>
    </source>
</evidence>
<feature type="domain" description="Protein kinase" evidence="8">
    <location>
        <begin position="29"/>
        <end position="283"/>
    </location>
</feature>